<proteinExistence type="predicted"/>
<dbReference type="PANTHER" id="PTHR46211">
    <property type="entry name" value="GLYCEROPHOSPHORYL DIESTER PHOSPHODIESTERASE"/>
    <property type="match status" value="1"/>
</dbReference>
<dbReference type="SUPFAM" id="SSF51695">
    <property type="entry name" value="PLC-like phosphodiesterases"/>
    <property type="match status" value="1"/>
</dbReference>
<dbReference type="RefSeq" id="WP_066786699.1">
    <property type="nucleotide sequence ID" value="NZ_CP014806.1"/>
</dbReference>
<accession>A0A143HAX0</accession>
<evidence type="ECO:0000313" key="3">
    <source>
        <dbReference type="Proteomes" id="UP000076021"/>
    </source>
</evidence>
<reference evidence="3" key="2">
    <citation type="submission" date="2016-03" db="EMBL/GenBank/DDBJ databases">
        <authorList>
            <person name="Ploux O."/>
        </authorList>
    </citation>
    <scope>NUCLEOTIDE SEQUENCE [LARGE SCALE GENOMIC DNA]</scope>
    <source>
        <strain evidence="3">PP9</strain>
    </source>
</reference>
<dbReference type="InterPro" id="IPR017946">
    <property type="entry name" value="PLC-like_Pdiesterase_TIM-brl"/>
</dbReference>
<reference evidence="2 3" key="1">
    <citation type="journal article" date="2016" name="Genome Announc.">
        <title>Whole-Genome Sequence of Rummeliibacillus stabekisii Strain PP9 Isolated from Antarctic Soil.</title>
        <authorList>
            <person name="da Mota F.F."/>
            <person name="Vollu R.E."/>
            <person name="Jurelevicius D."/>
            <person name="Seldin L."/>
        </authorList>
    </citation>
    <scope>NUCLEOTIDE SEQUENCE [LARGE SCALE GENOMIC DNA]</scope>
    <source>
        <strain evidence="2 3">PP9</strain>
    </source>
</reference>
<dbReference type="Proteomes" id="UP000076021">
    <property type="component" value="Chromosome"/>
</dbReference>
<dbReference type="PROSITE" id="PS51704">
    <property type="entry name" value="GP_PDE"/>
    <property type="match status" value="1"/>
</dbReference>
<gene>
    <name evidence="2" type="ORF">ATY39_04980</name>
</gene>
<sequence length="240" mass="27731">MSRPLVFAHRGASARGIENTLDAFELALESGADGIELDIQATKDHIPVVIHDYNLRRLTGKNELISNLYYHQVKLLHVGKFFFRRFNGAKISTFDEFLGWHKVHSVPLNVELKESLLQDESALRETVEKCSEIPNLHISSFHPELLEKAKEIAPRIETALIATKKLNWAELDKLPYVDVIHANKSRYYKKRYLDALTAQGRKCRFYNITGDEQFLEEPHDAVIGWITDYPEKVRKMQETK</sequence>
<dbReference type="OrthoDB" id="384721at2"/>
<feature type="domain" description="GP-PDE" evidence="1">
    <location>
        <begin position="4"/>
        <end position="237"/>
    </location>
</feature>
<dbReference type="Pfam" id="PF03009">
    <property type="entry name" value="GDPD"/>
    <property type="match status" value="1"/>
</dbReference>
<dbReference type="EMBL" id="CP014806">
    <property type="protein sequence ID" value="AMW98858.1"/>
    <property type="molecule type" value="Genomic_DNA"/>
</dbReference>
<dbReference type="STRING" id="241244.ATY39_04980"/>
<evidence type="ECO:0000313" key="2">
    <source>
        <dbReference type="EMBL" id="AMW98858.1"/>
    </source>
</evidence>
<dbReference type="PANTHER" id="PTHR46211:SF1">
    <property type="entry name" value="GLYCEROPHOSPHODIESTER PHOSPHODIESTERASE, CYTOPLASMIC"/>
    <property type="match status" value="1"/>
</dbReference>
<organism evidence="2 3">
    <name type="scientific">Rummeliibacillus stabekisii</name>
    <dbReference type="NCBI Taxonomy" id="241244"/>
    <lineage>
        <taxon>Bacteria</taxon>
        <taxon>Bacillati</taxon>
        <taxon>Bacillota</taxon>
        <taxon>Bacilli</taxon>
        <taxon>Bacillales</taxon>
        <taxon>Caryophanaceae</taxon>
        <taxon>Rummeliibacillus</taxon>
    </lineage>
</organism>
<dbReference type="GO" id="GO:0006629">
    <property type="term" value="P:lipid metabolic process"/>
    <property type="evidence" value="ECO:0007669"/>
    <property type="project" value="InterPro"/>
</dbReference>
<dbReference type="AlphaFoldDB" id="A0A143HAX0"/>
<dbReference type="InterPro" id="IPR030395">
    <property type="entry name" value="GP_PDE_dom"/>
</dbReference>
<evidence type="ECO:0000259" key="1">
    <source>
        <dbReference type="PROSITE" id="PS51704"/>
    </source>
</evidence>
<keyword evidence="3" id="KW-1185">Reference proteome</keyword>
<dbReference type="Gene3D" id="3.20.20.190">
    <property type="entry name" value="Phosphatidylinositol (PI) phosphodiesterase"/>
    <property type="match status" value="1"/>
</dbReference>
<name>A0A143HAX0_9BACL</name>
<dbReference type="KEGG" id="rst:ATY39_04980"/>
<dbReference type="GO" id="GO:0008081">
    <property type="term" value="F:phosphoric diester hydrolase activity"/>
    <property type="evidence" value="ECO:0007669"/>
    <property type="project" value="InterPro"/>
</dbReference>
<protein>
    <recommendedName>
        <fullName evidence="1">GP-PDE domain-containing protein</fullName>
    </recommendedName>
</protein>